<dbReference type="Pfam" id="PF10455">
    <property type="entry name" value="BAR_2"/>
    <property type="match status" value="1"/>
</dbReference>
<protein>
    <submittedName>
        <fullName evidence="2">BQ5605_C002g01047 protein</fullName>
    </submittedName>
</protein>
<dbReference type="InterPro" id="IPR018859">
    <property type="entry name" value="BAR_dom-cont"/>
</dbReference>
<dbReference type="STRING" id="796604.A0A2X0MSI0"/>
<keyword evidence="3" id="KW-1185">Reference proteome</keyword>
<dbReference type="SUPFAM" id="SSF103657">
    <property type="entry name" value="BAR/IMD domain-like"/>
    <property type="match status" value="1"/>
</dbReference>
<gene>
    <name evidence="2" type="primary">BQ5605_C002g01047</name>
    <name evidence="2" type="ORF">BQ5605_C002G01047</name>
</gene>
<evidence type="ECO:0000256" key="1">
    <source>
        <dbReference type="SAM" id="Coils"/>
    </source>
</evidence>
<keyword evidence="1" id="KW-0175">Coiled coil</keyword>
<reference evidence="2 3" key="1">
    <citation type="submission" date="2016-11" db="EMBL/GenBank/DDBJ databases">
        <authorList>
            <person name="Jaros S."/>
            <person name="Januszkiewicz K."/>
            <person name="Wedrychowicz H."/>
        </authorList>
    </citation>
    <scope>NUCLEOTIDE SEQUENCE [LARGE SCALE GENOMIC DNA]</scope>
</reference>
<evidence type="ECO:0000313" key="3">
    <source>
        <dbReference type="Proteomes" id="UP000249464"/>
    </source>
</evidence>
<dbReference type="EMBL" id="FQNC01000041">
    <property type="protein sequence ID" value="SGY29382.1"/>
    <property type="molecule type" value="Genomic_DNA"/>
</dbReference>
<name>A0A2X0MSI0_9BASI</name>
<dbReference type="AlphaFoldDB" id="A0A2X0MSI0"/>
<accession>A0A2X0MSI0</accession>
<sequence length="322" mass="34391">MNSWKSVSASLQAAAAAAGATVQGAAQSVDLKNTGSTITRSLATLSQTVKERSGNTDDITELPEEYLDLERRVDGLRTAHINMLRVAKAYEGPYDYPTQLQESVAEIGGSLAHNLTSWAAAATKGTNLPQPSVADKPTEVQKTLPHALSRAAASGAVQVGPGRLANVLKTYAVTSDKIGNARTIQDEEIQKNFLHPWSATLNASLQAAMKSRANVKSARIQLDALRGTLKSATGGPSQEKARIEVEAAEEKLVNATEEAINLMRSVLDSPEPIKNLAALVKAQQAFYAEAAEVRTQAGWSMTFESIQGEMEEASVQAEAEYR</sequence>
<proteinExistence type="predicted"/>
<dbReference type="Gene3D" id="1.20.1270.60">
    <property type="entry name" value="Arfaptin homology (AH) domain/BAR domain"/>
    <property type="match status" value="1"/>
</dbReference>
<dbReference type="InterPro" id="IPR027267">
    <property type="entry name" value="AH/BAR_dom_sf"/>
</dbReference>
<evidence type="ECO:0000313" key="2">
    <source>
        <dbReference type="EMBL" id="SGY29382.1"/>
    </source>
</evidence>
<dbReference type="Proteomes" id="UP000249464">
    <property type="component" value="Unassembled WGS sequence"/>
</dbReference>
<organism evidence="2 3">
    <name type="scientific">Microbotryum silenes-dioicae</name>
    <dbReference type="NCBI Taxonomy" id="796604"/>
    <lineage>
        <taxon>Eukaryota</taxon>
        <taxon>Fungi</taxon>
        <taxon>Dikarya</taxon>
        <taxon>Basidiomycota</taxon>
        <taxon>Pucciniomycotina</taxon>
        <taxon>Microbotryomycetes</taxon>
        <taxon>Microbotryales</taxon>
        <taxon>Microbotryaceae</taxon>
        <taxon>Microbotryum</taxon>
    </lineage>
</organism>
<feature type="coiled-coil region" evidence="1">
    <location>
        <begin position="238"/>
        <end position="265"/>
    </location>
</feature>